<dbReference type="Proteomes" id="UP000663760">
    <property type="component" value="Chromosome 2"/>
</dbReference>
<dbReference type="GO" id="GO:0005737">
    <property type="term" value="C:cytoplasm"/>
    <property type="evidence" value="ECO:0007669"/>
    <property type="project" value="TreeGrafter"/>
</dbReference>
<accession>A0A7I8IG71</accession>
<feature type="chain" id="PRO_5045019924" description="Glutaredoxin domain-containing protein" evidence="3">
    <location>
        <begin position="36"/>
        <end position="136"/>
    </location>
</feature>
<reference evidence="5" key="1">
    <citation type="submission" date="2019-12" db="EMBL/GenBank/DDBJ databases">
        <authorList>
            <person name="Scholz U."/>
            <person name="Mascher M."/>
            <person name="Fiebig A."/>
        </authorList>
    </citation>
    <scope>NUCLEOTIDE SEQUENCE</scope>
</reference>
<keyword evidence="7" id="KW-1185">Reference proteome</keyword>
<feature type="domain" description="Glutaredoxin" evidence="4">
    <location>
        <begin position="52"/>
        <end position="114"/>
    </location>
</feature>
<sequence length="136" mass="14408">MAIGTASSVAGGAASAGPVLLLLLLVASATRPVAALNSAAAFVQNAVYSNRIAIFSKSYCMYSMRAKRVFSQLQETPFVSELDQRDDGPQIQNALFDLVGQYTVPQVFVNGKHIGGSDDTLRLLASGQLQKLLETS</sequence>
<dbReference type="PANTHER" id="PTHR45694:SF4">
    <property type="entry name" value="GLUTAREDOXIN-C3"/>
    <property type="match status" value="1"/>
</dbReference>
<keyword evidence="3" id="KW-0732">Signal</keyword>
<dbReference type="AlphaFoldDB" id="A0A7I8IG71"/>
<evidence type="ECO:0000259" key="4">
    <source>
        <dbReference type="Pfam" id="PF00462"/>
    </source>
</evidence>
<dbReference type="InterPro" id="IPR036249">
    <property type="entry name" value="Thioredoxin-like_sf"/>
</dbReference>
<dbReference type="CDD" id="cd03419">
    <property type="entry name" value="GRX_GRXh_1_2_like"/>
    <property type="match status" value="1"/>
</dbReference>
<gene>
    <name evidence="5" type="ORF">SI7747_02002935</name>
    <name evidence="6" type="ORF">SI8410_02003163</name>
</gene>
<protein>
    <recommendedName>
        <fullName evidence="4">Glutaredoxin domain-containing protein</fullName>
    </recommendedName>
</protein>
<name>A0A7I8IG71_SPIIN</name>
<dbReference type="InterPro" id="IPR014025">
    <property type="entry name" value="Glutaredoxin_subgr"/>
</dbReference>
<dbReference type="OrthoDB" id="418495at2759"/>
<dbReference type="EMBL" id="LR746265">
    <property type="protein sequence ID" value="CAA7391964.1"/>
    <property type="molecule type" value="Genomic_DNA"/>
</dbReference>
<evidence type="ECO:0000313" key="7">
    <source>
        <dbReference type="Proteomes" id="UP000663760"/>
    </source>
</evidence>
<evidence type="ECO:0000256" key="2">
    <source>
        <dbReference type="ARBA" id="ARBA00023284"/>
    </source>
</evidence>
<evidence type="ECO:0000256" key="3">
    <source>
        <dbReference type="SAM" id="SignalP"/>
    </source>
</evidence>
<proteinExistence type="inferred from homology"/>
<evidence type="ECO:0000313" key="5">
    <source>
        <dbReference type="EMBL" id="CAA2616721.1"/>
    </source>
</evidence>
<dbReference type="GO" id="GO:0015038">
    <property type="term" value="F:glutathione disulfide oxidoreductase activity"/>
    <property type="evidence" value="ECO:0007669"/>
    <property type="project" value="TreeGrafter"/>
</dbReference>
<dbReference type="Pfam" id="PF00462">
    <property type="entry name" value="Glutaredoxin"/>
    <property type="match status" value="1"/>
</dbReference>
<dbReference type="PROSITE" id="PS51354">
    <property type="entry name" value="GLUTAREDOXIN_2"/>
    <property type="match status" value="1"/>
</dbReference>
<feature type="signal peptide" evidence="3">
    <location>
        <begin position="1"/>
        <end position="35"/>
    </location>
</feature>
<dbReference type="PRINTS" id="PR00160">
    <property type="entry name" value="GLUTAREDOXIN"/>
</dbReference>
<evidence type="ECO:0000256" key="1">
    <source>
        <dbReference type="ARBA" id="ARBA00007190"/>
    </source>
</evidence>
<dbReference type="PANTHER" id="PTHR45694">
    <property type="entry name" value="GLUTAREDOXIN 2"/>
    <property type="match status" value="1"/>
</dbReference>
<dbReference type="GO" id="GO:0034599">
    <property type="term" value="P:cellular response to oxidative stress"/>
    <property type="evidence" value="ECO:0007669"/>
    <property type="project" value="TreeGrafter"/>
</dbReference>
<dbReference type="Gene3D" id="3.40.30.10">
    <property type="entry name" value="Glutaredoxin"/>
    <property type="match status" value="1"/>
</dbReference>
<dbReference type="FunFam" id="3.40.30.10:FF:000026">
    <property type="entry name" value="Glutaredoxin 2"/>
    <property type="match status" value="1"/>
</dbReference>
<dbReference type="SUPFAM" id="SSF52833">
    <property type="entry name" value="Thioredoxin-like"/>
    <property type="match status" value="1"/>
</dbReference>
<comment type="similarity">
    <text evidence="1">Belongs to the glutaredoxin family. CPYC subfamily.</text>
</comment>
<evidence type="ECO:0000313" key="6">
    <source>
        <dbReference type="EMBL" id="CAA7391964.1"/>
    </source>
</evidence>
<dbReference type="InterPro" id="IPR002109">
    <property type="entry name" value="Glutaredoxin"/>
</dbReference>
<keyword evidence="2" id="KW-0676">Redox-active center</keyword>
<organism evidence="5">
    <name type="scientific">Spirodela intermedia</name>
    <name type="common">Intermediate duckweed</name>
    <dbReference type="NCBI Taxonomy" id="51605"/>
    <lineage>
        <taxon>Eukaryota</taxon>
        <taxon>Viridiplantae</taxon>
        <taxon>Streptophyta</taxon>
        <taxon>Embryophyta</taxon>
        <taxon>Tracheophyta</taxon>
        <taxon>Spermatophyta</taxon>
        <taxon>Magnoliopsida</taxon>
        <taxon>Liliopsida</taxon>
        <taxon>Araceae</taxon>
        <taxon>Lemnoideae</taxon>
        <taxon>Spirodela</taxon>
    </lineage>
</organism>
<dbReference type="EMBL" id="LR743589">
    <property type="protein sequence ID" value="CAA2616721.1"/>
    <property type="molecule type" value="Genomic_DNA"/>
</dbReference>